<dbReference type="RefSeq" id="WP_201657824.1">
    <property type="nucleotide sequence ID" value="NZ_CAJHCS010000028.1"/>
</dbReference>
<sequence>MNYIGPFKDVVYPNVDREPRIARYRIALIPQAAGARAIVHLLRSAAVDSQVHIPDAAFDTVLNRIVGMQLPGVRLDRIQFVVQTDEELVAYPIRFNALDLAPRNGFRSRGSKDLAVHIRSHDIVGGSVSFYVDRDEGKPVSARLEKVLRQI</sequence>
<proteinExistence type="predicted"/>
<organism evidence="1 2">
    <name type="scientific">Paraburkholderia sabiae</name>
    <dbReference type="NCBI Taxonomy" id="273251"/>
    <lineage>
        <taxon>Bacteria</taxon>
        <taxon>Pseudomonadati</taxon>
        <taxon>Pseudomonadota</taxon>
        <taxon>Betaproteobacteria</taxon>
        <taxon>Burkholderiales</taxon>
        <taxon>Burkholderiaceae</taxon>
        <taxon>Paraburkholderia</taxon>
    </lineage>
</organism>
<name>A0ABU9QJ10_9BURK</name>
<comment type="caution">
    <text evidence="1">The sequence shown here is derived from an EMBL/GenBank/DDBJ whole genome shotgun (WGS) entry which is preliminary data.</text>
</comment>
<gene>
    <name evidence="1" type="ORF">V4C55_27335</name>
</gene>
<dbReference type="Proteomes" id="UP001494588">
    <property type="component" value="Unassembled WGS sequence"/>
</dbReference>
<protein>
    <submittedName>
        <fullName evidence="1">Uncharacterized protein</fullName>
    </submittedName>
</protein>
<evidence type="ECO:0000313" key="1">
    <source>
        <dbReference type="EMBL" id="MEM5289439.1"/>
    </source>
</evidence>
<reference evidence="1 2" key="1">
    <citation type="submission" date="2024-01" db="EMBL/GenBank/DDBJ databases">
        <title>The diversity of rhizobia nodulating Mimosa spp. in eleven states of Brazil covering several biomes is determined by host plant, location, and edaphic factors.</title>
        <authorList>
            <person name="Rouws L."/>
            <person name="Barauna A."/>
            <person name="Beukes C."/>
            <person name="De Faria S.M."/>
            <person name="Gross E."/>
            <person name="Dos Reis Junior F.B."/>
            <person name="Simon M."/>
            <person name="Maluk M."/>
            <person name="Odee D.W."/>
            <person name="Kenicer G."/>
            <person name="Young J.P.W."/>
            <person name="Reis V.M."/>
            <person name="Zilli J."/>
            <person name="James E.K."/>
        </authorList>
    </citation>
    <scope>NUCLEOTIDE SEQUENCE [LARGE SCALE GENOMIC DNA]</scope>
    <source>
        <strain evidence="1 2">JPY77</strain>
    </source>
</reference>
<evidence type="ECO:0000313" key="2">
    <source>
        <dbReference type="Proteomes" id="UP001494588"/>
    </source>
</evidence>
<dbReference type="EMBL" id="JAZHGC010000026">
    <property type="protein sequence ID" value="MEM5289439.1"/>
    <property type="molecule type" value="Genomic_DNA"/>
</dbReference>
<accession>A0ABU9QJ10</accession>
<keyword evidence="2" id="KW-1185">Reference proteome</keyword>